<reference evidence="1 2" key="1">
    <citation type="submission" date="2021-03" db="EMBL/GenBank/DDBJ databases">
        <title>Genomic Encyclopedia of Type Strains, Phase IV (KMG-IV): sequencing the most valuable type-strain genomes for metagenomic binning, comparative biology and taxonomic classification.</title>
        <authorList>
            <person name="Goeker M."/>
        </authorList>
    </citation>
    <scope>NUCLEOTIDE SEQUENCE [LARGE SCALE GENOMIC DNA]</scope>
    <source>
        <strain evidence="1 2">DSM 14349</strain>
    </source>
</reference>
<evidence type="ECO:0000313" key="2">
    <source>
        <dbReference type="Proteomes" id="UP001519272"/>
    </source>
</evidence>
<protein>
    <recommendedName>
        <fullName evidence="3">Winged helix DNA-binding domain-containing protein</fullName>
    </recommendedName>
</protein>
<sequence length="357" mass="40652">MNWTIDQVIRLRMARQGLLHPLTEVTNEEAYLSMFKSLQPVAPVFFGRPGEPPSLVHRTVFNDSNIAFYLREKHVIVKSRFQDGRVAYVTEDDLQLYATAFRKVPAQMSQVHEQVYKAVKQSGGLTKDQLKEILPYTAKEIGAALQTLQQAFLLVEEQVDSEWETGWLDFTEQWFEIPTDEISRLKAIEEVLLRFVEVMVFTDMEQFKSWSGFTAKTIKIVVDSALQTGKLMATEVEGIGEGWMCATDFERSSKDIAQSPLHSVIMLDKSDFLVRAHLSQLKKRYSGKEVLQYLLIDGQFQGAALGHWRIGPHDVEDIIVDLPLEEAASRKNEIINAVTYGYPPEFSKIKAYNGVVI</sequence>
<comment type="caution">
    <text evidence="1">The sequence shown here is derived from an EMBL/GenBank/DDBJ whole genome shotgun (WGS) entry which is preliminary data.</text>
</comment>
<organism evidence="1 2">
    <name type="scientific">Paenibacillus turicensis</name>
    <dbReference type="NCBI Taxonomy" id="160487"/>
    <lineage>
        <taxon>Bacteria</taxon>
        <taxon>Bacillati</taxon>
        <taxon>Bacillota</taxon>
        <taxon>Bacilli</taxon>
        <taxon>Bacillales</taxon>
        <taxon>Paenibacillaceae</taxon>
        <taxon>Paenibacillus</taxon>
    </lineage>
</organism>
<dbReference type="InterPro" id="IPR009351">
    <property type="entry name" value="AlkZ-like"/>
</dbReference>
<dbReference type="Pfam" id="PF06224">
    <property type="entry name" value="AlkZ-like"/>
    <property type="match status" value="1"/>
</dbReference>
<proteinExistence type="predicted"/>
<dbReference type="Proteomes" id="UP001519272">
    <property type="component" value="Unassembled WGS sequence"/>
</dbReference>
<keyword evidence="2" id="KW-1185">Reference proteome</keyword>
<dbReference type="RefSeq" id="WP_210089544.1">
    <property type="nucleotide sequence ID" value="NZ_JAGGKG010000011.1"/>
</dbReference>
<name>A0ABS4FU12_9BACL</name>
<evidence type="ECO:0008006" key="3">
    <source>
        <dbReference type="Google" id="ProtNLM"/>
    </source>
</evidence>
<dbReference type="EMBL" id="JAGGKG010000011">
    <property type="protein sequence ID" value="MBP1905939.1"/>
    <property type="molecule type" value="Genomic_DNA"/>
</dbReference>
<accession>A0ABS4FU12</accession>
<evidence type="ECO:0000313" key="1">
    <source>
        <dbReference type="EMBL" id="MBP1905939.1"/>
    </source>
</evidence>
<gene>
    <name evidence="1" type="ORF">J2Z32_002587</name>
</gene>